<keyword evidence="1" id="KW-0812">Transmembrane</keyword>
<dbReference type="InterPro" id="IPR024079">
    <property type="entry name" value="MetalloPept_cat_dom_sf"/>
</dbReference>
<dbReference type="SUPFAM" id="SSF55486">
    <property type="entry name" value="Metalloproteases ('zincins'), catalytic domain"/>
    <property type="match status" value="1"/>
</dbReference>
<keyword evidence="1" id="KW-0472">Membrane</keyword>
<evidence type="ECO:0000256" key="1">
    <source>
        <dbReference type="SAM" id="Phobius"/>
    </source>
</evidence>
<reference evidence="3 4" key="1">
    <citation type="submission" date="2022-05" db="EMBL/GenBank/DDBJ databases">
        <authorList>
            <consortium name="Genoscope - CEA"/>
            <person name="William W."/>
        </authorList>
    </citation>
    <scope>NUCLEOTIDE SEQUENCE [LARGE SCALE GENOMIC DNA]</scope>
</reference>
<dbReference type="PANTHER" id="PTHR11733">
    <property type="entry name" value="ZINC METALLOPROTEASE FAMILY M13 NEPRILYSIN-RELATED"/>
    <property type="match status" value="1"/>
</dbReference>
<evidence type="ECO:0000259" key="2">
    <source>
        <dbReference type="Pfam" id="PF05649"/>
    </source>
</evidence>
<dbReference type="Proteomes" id="UP001159427">
    <property type="component" value="Unassembled WGS sequence"/>
</dbReference>
<evidence type="ECO:0000313" key="4">
    <source>
        <dbReference type="Proteomes" id="UP001159427"/>
    </source>
</evidence>
<dbReference type="InterPro" id="IPR042089">
    <property type="entry name" value="Peptidase_M13_dom_2"/>
</dbReference>
<feature type="transmembrane region" description="Helical" evidence="1">
    <location>
        <begin position="35"/>
        <end position="59"/>
    </location>
</feature>
<evidence type="ECO:0000313" key="3">
    <source>
        <dbReference type="EMBL" id="CAH3026696.1"/>
    </source>
</evidence>
<dbReference type="InterPro" id="IPR000718">
    <property type="entry name" value="Peptidase_M13"/>
</dbReference>
<dbReference type="PANTHER" id="PTHR11733:SF167">
    <property type="entry name" value="FI17812P1-RELATED"/>
    <property type="match status" value="1"/>
</dbReference>
<dbReference type="Gene3D" id="1.10.1380.10">
    <property type="entry name" value="Neutral endopeptidase , domain2"/>
    <property type="match status" value="1"/>
</dbReference>
<comment type="caution">
    <text evidence="3">The sequence shown here is derived from an EMBL/GenBank/DDBJ whole genome shotgun (WGS) entry which is preliminary data.</text>
</comment>
<gene>
    <name evidence="3" type="ORF">PEVE_00029694</name>
</gene>
<dbReference type="PROSITE" id="PS51885">
    <property type="entry name" value="NEPRILYSIN"/>
    <property type="match status" value="1"/>
</dbReference>
<accession>A0ABN8MCG9</accession>
<proteinExistence type="predicted"/>
<name>A0ABN8MCG9_9CNID</name>
<keyword evidence="1" id="KW-1133">Transmembrane helix</keyword>
<dbReference type="Gene3D" id="3.40.390.10">
    <property type="entry name" value="Collagenase (Catalytic Domain)"/>
    <property type="match status" value="1"/>
</dbReference>
<sequence length="527" mass="60332">MEIAADDIALLTDEERRLSITYRLRPHCAGKRCRVIAGVILIVLLIIIGIVVFGVVFGIKNKSAKSNPVKAMDIPNPSVNEYTKAMDIPNPGLNENITAMDIPNPYPNENIKAIDIPSPYHNENITAMDIPNPRLNSSCFCPLNANSATDHLELNTTVNPCEDFFSYACGEFFKKHQLGENQSTEDAFSVLFHDNMRVIRHVLQNATSVYPQSSSIRKTTQIYNSCVNTAAINNRGNAPLLSLIEKYGGWTVTGKGLNSWTVQEKMGRIQRDLNVHSLLFASVGTDDDDSTRNILTIGTSHLGIWIWFYYDQDTTDPEVLKIQQAYKTYMRTIARLLGGGSDSEKKMMRIYNFERDLAIWWDRDKAFSDDLVQPLGQYYHSRRSLDFSLDKTIADFCSDSNFNPTFILDFLNTAFLHQGITFDSREKVYYGNHLIFRHIASKYQTTSHDIIKDYIMWRVISQYVWSMPDVFVEAKLEFYKAIRGKQKNLHQRWSFCIDEMLTPMDMTLGRMYVDAHYDEATKTTIKL</sequence>
<dbReference type="InterPro" id="IPR008753">
    <property type="entry name" value="Peptidase_M13_N"/>
</dbReference>
<feature type="domain" description="Peptidase M13 N-terminal" evidence="2">
    <location>
        <begin position="160"/>
        <end position="525"/>
    </location>
</feature>
<keyword evidence="4" id="KW-1185">Reference proteome</keyword>
<dbReference type="Pfam" id="PF05649">
    <property type="entry name" value="Peptidase_M13_N"/>
    <property type="match status" value="1"/>
</dbReference>
<protein>
    <recommendedName>
        <fullName evidence="2">Peptidase M13 N-terminal domain-containing protein</fullName>
    </recommendedName>
</protein>
<dbReference type="EMBL" id="CALNXI010000417">
    <property type="protein sequence ID" value="CAH3026696.1"/>
    <property type="molecule type" value="Genomic_DNA"/>
</dbReference>
<organism evidence="3 4">
    <name type="scientific">Porites evermanni</name>
    <dbReference type="NCBI Taxonomy" id="104178"/>
    <lineage>
        <taxon>Eukaryota</taxon>
        <taxon>Metazoa</taxon>
        <taxon>Cnidaria</taxon>
        <taxon>Anthozoa</taxon>
        <taxon>Hexacorallia</taxon>
        <taxon>Scleractinia</taxon>
        <taxon>Fungiina</taxon>
        <taxon>Poritidae</taxon>
        <taxon>Porites</taxon>
    </lineage>
</organism>